<proteinExistence type="predicted"/>
<comment type="caution">
    <text evidence="1">The sequence shown here is derived from an EMBL/GenBank/DDBJ whole genome shotgun (WGS) entry which is preliminary data.</text>
</comment>
<gene>
    <name evidence="1" type="ORF">C7C46_27965</name>
</gene>
<name>A0A2V4MYX8_9ACTN</name>
<dbReference type="Pfam" id="PF19681">
    <property type="entry name" value="DUF6183"/>
    <property type="match status" value="1"/>
</dbReference>
<dbReference type="Proteomes" id="UP000248039">
    <property type="component" value="Unassembled WGS sequence"/>
</dbReference>
<evidence type="ECO:0000313" key="1">
    <source>
        <dbReference type="EMBL" id="PYC69527.1"/>
    </source>
</evidence>
<dbReference type="AlphaFoldDB" id="A0A2V4MYX8"/>
<organism evidence="1 2">
    <name type="scientific">Streptomyces tateyamensis</name>
    <dbReference type="NCBI Taxonomy" id="565073"/>
    <lineage>
        <taxon>Bacteria</taxon>
        <taxon>Bacillati</taxon>
        <taxon>Actinomycetota</taxon>
        <taxon>Actinomycetes</taxon>
        <taxon>Kitasatosporales</taxon>
        <taxon>Streptomycetaceae</taxon>
        <taxon>Streptomyces</taxon>
    </lineage>
</organism>
<protein>
    <submittedName>
        <fullName evidence="1">Uncharacterized protein</fullName>
    </submittedName>
</protein>
<dbReference type="EMBL" id="PYBW01000128">
    <property type="protein sequence ID" value="PYC69527.1"/>
    <property type="molecule type" value="Genomic_DNA"/>
</dbReference>
<keyword evidence="2" id="KW-1185">Reference proteome</keyword>
<accession>A0A2V4MYX8</accession>
<sequence>MSKDITSAVDALGQAEGAELDAFRVEIAARLADREFDWAGGLGAELTARIAGGEDQQGHCREMLYRVLHGLAARSEPASLRALMEVLTSPYQDNPSPDQGVSPRSLAAAVAGAGRRVEDIVPLVFDPAPANPYVHEFAACLLQELVLVVDGVDGYPALRSFAEQLLTEGHPLAVLPLRLLPEEQGLPERPAEAPALEVTAAMRQRVLDVDVTETGLPATAEAIGAAVAHWVSQSNGLLAAQEFWLAEPVAAADFPALLGLLPLTPWPEAAAAWHPATPVEVFELLFNSAQWAPAYGRGCFGAYGRLAAWHSLAALTGSPADAPPAQIAELVRRTSWLRAATTAPWFHQVAWDLAVAALRPGGQQVAFLAATDTD</sequence>
<dbReference type="InterPro" id="IPR045756">
    <property type="entry name" value="DUF6183"/>
</dbReference>
<dbReference type="OrthoDB" id="3872040at2"/>
<evidence type="ECO:0000313" key="2">
    <source>
        <dbReference type="Proteomes" id="UP000248039"/>
    </source>
</evidence>
<dbReference type="RefSeq" id="WP_110672720.1">
    <property type="nucleotide sequence ID" value="NZ_PYBW01000128.1"/>
</dbReference>
<reference evidence="1 2" key="1">
    <citation type="submission" date="2018-03" db="EMBL/GenBank/DDBJ databases">
        <title>Bioinformatic expansion and discovery of thiopeptide antibiotics.</title>
        <authorList>
            <person name="Schwalen C.J."/>
            <person name="Hudson G.A."/>
            <person name="Mitchell D.A."/>
        </authorList>
    </citation>
    <scope>NUCLEOTIDE SEQUENCE [LARGE SCALE GENOMIC DNA]</scope>
    <source>
        <strain evidence="1 2">ATCC 21389</strain>
    </source>
</reference>